<name>A0A327WP38_9GAMM</name>
<feature type="domain" description="Beta-Casp" evidence="3">
    <location>
        <begin position="260"/>
        <end position="398"/>
    </location>
</feature>
<dbReference type="PROSITE" id="PS51257">
    <property type="entry name" value="PROKAR_LIPOPROTEIN"/>
    <property type="match status" value="1"/>
</dbReference>
<evidence type="ECO:0000259" key="3">
    <source>
        <dbReference type="SMART" id="SM01027"/>
    </source>
</evidence>
<keyword evidence="7" id="KW-1185">Reference proteome</keyword>
<dbReference type="InterPro" id="IPR001279">
    <property type="entry name" value="Metallo-B-lactamas"/>
</dbReference>
<dbReference type="InterPro" id="IPR011108">
    <property type="entry name" value="RMMBL"/>
</dbReference>
<dbReference type="Pfam" id="PF10996">
    <property type="entry name" value="Beta-Casp"/>
    <property type="match status" value="1"/>
</dbReference>
<sequence>MERTPPSLIHHGAREGVTGSCHQLTFSCGNALLVDIGLFQGDENPPARTSDASNDSVQLIEFDTKPIQAVIITHCHIDHVGRLPWLLSAGFRGPIYCTRATAHLLPMVIEDAMRVGVTQNRGLISAVSRTLTRQLVPVDYDTWVKIDSPDVSIRFRQAGHILGSAYVEVDSPLDNIRGDQADSKQTYRTVFSGDLGCKNSPLLPDPTPLERADMLVLESTYGDKNHENRNMRQQRLQQVIVHCVSDRGTVLIPAFSIGRTQELLYELEDMIFQCQGKMLAEGLRWRDMVVIVDSPMAAAFTRQYRAMRDLWDAEARERIADNRHPLNFARLHVVDNHAEHQRLINYLRQSADPCIVIAASGMCTGGRMQNYLKALLPDPRTDVVFVGYQAKGTPGRAIQQYGPRQGYVDLDGSRVQINAQVHTLGGYSAHADQQELIAFALEAQHLGEVRLVHGDETAQQSLAIKLRSHGVKVSGHFVPQLPQHQPGDTVANADLPL</sequence>
<dbReference type="InterPro" id="IPR022712">
    <property type="entry name" value="Beta_Casp"/>
</dbReference>
<proteinExistence type="predicted"/>
<dbReference type="RefSeq" id="WP_111570527.1">
    <property type="nucleotide sequence ID" value="NZ_PIPK01000020.1"/>
</dbReference>
<dbReference type="InterPro" id="IPR036866">
    <property type="entry name" value="RibonucZ/Hydroxyglut_hydro"/>
</dbReference>
<dbReference type="OrthoDB" id="9803916at2"/>
<comment type="caution">
    <text evidence="4">The sequence shown here is derived from an EMBL/GenBank/DDBJ whole genome shotgun (WGS) entry which is preliminary data.</text>
</comment>
<evidence type="ECO:0000313" key="5">
    <source>
        <dbReference type="EMBL" id="RUO18448.1"/>
    </source>
</evidence>
<dbReference type="Gene3D" id="3.60.15.10">
    <property type="entry name" value="Ribonuclease Z/Hydroxyacylglutathione hydrolase-like"/>
    <property type="match status" value="1"/>
</dbReference>
<dbReference type="InterPro" id="IPR050698">
    <property type="entry name" value="MBL"/>
</dbReference>
<dbReference type="EMBL" id="PIPK01000020">
    <property type="protein sequence ID" value="RUO18448.1"/>
    <property type="molecule type" value="Genomic_DNA"/>
</dbReference>
<dbReference type="SMART" id="SM00849">
    <property type="entry name" value="Lactamase_B"/>
    <property type="match status" value="1"/>
</dbReference>
<evidence type="ECO:0000256" key="1">
    <source>
        <dbReference type="ARBA" id="ARBA00022801"/>
    </source>
</evidence>
<dbReference type="GO" id="GO:0004521">
    <property type="term" value="F:RNA endonuclease activity"/>
    <property type="evidence" value="ECO:0007669"/>
    <property type="project" value="TreeGrafter"/>
</dbReference>
<reference evidence="4 6" key="2">
    <citation type="submission" date="2018-06" db="EMBL/GenBank/DDBJ databases">
        <title>Genomic Encyclopedia of Type Strains, Phase III (KMG-III): the genomes of soil and plant-associated and newly described type strains.</title>
        <authorList>
            <person name="Whitman W."/>
        </authorList>
    </citation>
    <scope>NUCLEOTIDE SEQUENCE [LARGE SCALE GENOMIC DNA]</scope>
    <source>
        <strain evidence="4 6">CGMCC 1.15366</strain>
    </source>
</reference>
<evidence type="ECO:0000259" key="2">
    <source>
        <dbReference type="SMART" id="SM00849"/>
    </source>
</evidence>
<dbReference type="Gene3D" id="3.40.50.10890">
    <property type="match status" value="1"/>
</dbReference>
<dbReference type="AlphaFoldDB" id="A0A327WP38"/>
<protein>
    <submittedName>
        <fullName evidence="5">MBL fold hydrolase</fullName>
    </submittedName>
    <submittedName>
        <fullName evidence="4">Metallo-beta-lactamase family protein</fullName>
    </submittedName>
</protein>
<evidence type="ECO:0000313" key="7">
    <source>
        <dbReference type="Proteomes" id="UP000287865"/>
    </source>
</evidence>
<feature type="domain" description="Metallo-beta-lactamase" evidence="2">
    <location>
        <begin position="18"/>
        <end position="255"/>
    </location>
</feature>
<dbReference type="PANTHER" id="PTHR11203">
    <property type="entry name" value="CLEAVAGE AND POLYADENYLATION SPECIFICITY FACTOR FAMILY MEMBER"/>
    <property type="match status" value="1"/>
</dbReference>
<dbReference type="CDD" id="cd16295">
    <property type="entry name" value="TTHA0252-CPSF-like_MBL-fold"/>
    <property type="match status" value="1"/>
</dbReference>
<dbReference type="EMBL" id="QLMD01000021">
    <property type="protein sequence ID" value="RAJ92958.1"/>
    <property type="molecule type" value="Genomic_DNA"/>
</dbReference>
<dbReference type="Proteomes" id="UP000249203">
    <property type="component" value="Unassembled WGS sequence"/>
</dbReference>
<evidence type="ECO:0000313" key="6">
    <source>
        <dbReference type="Proteomes" id="UP000249203"/>
    </source>
</evidence>
<reference evidence="5 7" key="1">
    <citation type="journal article" date="2018" name="Front. Microbiol.">
        <title>Genome-Based Analysis Reveals the Taxonomy and Diversity of the Family Idiomarinaceae.</title>
        <authorList>
            <person name="Liu Y."/>
            <person name="Lai Q."/>
            <person name="Shao Z."/>
        </authorList>
    </citation>
    <scope>NUCLEOTIDE SEQUENCE [LARGE SCALE GENOMIC DNA]</scope>
    <source>
        <strain evidence="5 7">CF12-14</strain>
    </source>
</reference>
<gene>
    <name evidence="4" type="ORF">B0I24_1212</name>
    <name evidence="5" type="ORF">CWE07_13930</name>
</gene>
<dbReference type="Pfam" id="PF00753">
    <property type="entry name" value="Lactamase_B"/>
    <property type="match status" value="1"/>
</dbReference>
<keyword evidence="1 5" id="KW-0378">Hydrolase</keyword>
<dbReference type="Proteomes" id="UP000287865">
    <property type="component" value="Unassembled WGS sequence"/>
</dbReference>
<dbReference type="PANTHER" id="PTHR11203:SF37">
    <property type="entry name" value="INTEGRATOR COMPLEX SUBUNIT 11"/>
    <property type="match status" value="1"/>
</dbReference>
<dbReference type="Pfam" id="PF07521">
    <property type="entry name" value="RMMBL"/>
    <property type="match status" value="1"/>
</dbReference>
<dbReference type="SMART" id="SM01027">
    <property type="entry name" value="Beta-Casp"/>
    <property type="match status" value="1"/>
</dbReference>
<organism evidence="4 6">
    <name type="scientific">Aliidiomarina maris</name>
    <dbReference type="NCBI Taxonomy" id="531312"/>
    <lineage>
        <taxon>Bacteria</taxon>
        <taxon>Pseudomonadati</taxon>
        <taxon>Pseudomonadota</taxon>
        <taxon>Gammaproteobacteria</taxon>
        <taxon>Alteromonadales</taxon>
        <taxon>Idiomarinaceae</taxon>
        <taxon>Aliidiomarina</taxon>
    </lineage>
</organism>
<dbReference type="GO" id="GO:0016787">
    <property type="term" value="F:hydrolase activity"/>
    <property type="evidence" value="ECO:0007669"/>
    <property type="project" value="UniProtKB-KW"/>
</dbReference>
<evidence type="ECO:0000313" key="4">
    <source>
        <dbReference type="EMBL" id="RAJ92958.1"/>
    </source>
</evidence>
<dbReference type="SUPFAM" id="SSF56281">
    <property type="entry name" value="Metallo-hydrolase/oxidoreductase"/>
    <property type="match status" value="1"/>
</dbReference>
<accession>A0A327WP38</accession>